<name>A0A7W7T4M4_9PSEU</name>
<keyword evidence="3" id="KW-1185">Reference proteome</keyword>
<comment type="caution">
    <text evidence="2">The sequence shown here is derived from an EMBL/GenBank/DDBJ whole genome shotgun (WGS) entry which is preliminary data.</text>
</comment>
<dbReference type="AlphaFoldDB" id="A0A7W7T4M4"/>
<organism evidence="2 3">
    <name type="scientific">Saccharothrix violaceirubra</name>
    <dbReference type="NCBI Taxonomy" id="413306"/>
    <lineage>
        <taxon>Bacteria</taxon>
        <taxon>Bacillati</taxon>
        <taxon>Actinomycetota</taxon>
        <taxon>Actinomycetes</taxon>
        <taxon>Pseudonocardiales</taxon>
        <taxon>Pseudonocardiaceae</taxon>
        <taxon>Saccharothrix</taxon>
    </lineage>
</organism>
<accession>A0A7W7T4M4</accession>
<keyword evidence="1" id="KW-0472">Membrane</keyword>
<dbReference type="EMBL" id="JACHJS010000001">
    <property type="protein sequence ID" value="MBB4966509.1"/>
    <property type="molecule type" value="Genomic_DNA"/>
</dbReference>
<feature type="transmembrane region" description="Helical" evidence="1">
    <location>
        <begin position="62"/>
        <end position="91"/>
    </location>
</feature>
<protein>
    <submittedName>
        <fullName evidence="2">Putative membrane protein</fullName>
    </submittedName>
</protein>
<evidence type="ECO:0000313" key="2">
    <source>
        <dbReference type="EMBL" id="MBB4966509.1"/>
    </source>
</evidence>
<dbReference type="Proteomes" id="UP000542674">
    <property type="component" value="Unassembled WGS sequence"/>
</dbReference>
<evidence type="ECO:0000313" key="3">
    <source>
        <dbReference type="Proteomes" id="UP000542674"/>
    </source>
</evidence>
<keyword evidence="1" id="KW-0812">Transmembrane</keyword>
<evidence type="ECO:0000256" key="1">
    <source>
        <dbReference type="SAM" id="Phobius"/>
    </source>
</evidence>
<dbReference type="Pfam" id="PF06897">
    <property type="entry name" value="DUF1269"/>
    <property type="match status" value="1"/>
</dbReference>
<keyword evidence="1" id="KW-1133">Transmembrane helix</keyword>
<dbReference type="InterPro" id="IPR009200">
    <property type="entry name" value="DUF1269_membrane"/>
</dbReference>
<gene>
    <name evidence="2" type="ORF">F4559_003868</name>
</gene>
<reference evidence="2 3" key="1">
    <citation type="submission" date="2020-08" db="EMBL/GenBank/DDBJ databases">
        <title>Sequencing the genomes of 1000 actinobacteria strains.</title>
        <authorList>
            <person name="Klenk H.-P."/>
        </authorList>
    </citation>
    <scope>NUCLEOTIDE SEQUENCE [LARGE SCALE GENOMIC DNA]</scope>
    <source>
        <strain evidence="2 3">DSM 45084</strain>
    </source>
</reference>
<sequence length="148" mass="15102">MSADLVTVWLFRNALGAADALDPLPGSWGVRDAAVVSWPLGAPSPLVERPGRIVGDTALGGAFWGLLCGLPLAAPMLCAGVGAGVGALVAWTTRPRLPRAIVDTVRGHVGPGRSALVLSTRGLSDDLLSRLRSSGGTQLPPTHAVQLA</sequence>
<dbReference type="RefSeq" id="WP_184670542.1">
    <property type="nucleotide sequence ID" value="NZ_BAABAI010000024.1"/>
</dbReference>
<proteinExistence type="predicted"/>